<dbReference type="NCBIfam" id="TIGR01033">
    <property type="entry name" value="YebC/PmpR family DNA-binding transcriptional regulator"/>
    <property type="match status" value="1"/>
</dbReference>
<dbReference type="PANTHER" id="PTHR12532:SF6">
    <property type="entry name" value="TRANSCRIPTIONAL REGULATORY PROTEIN YEBC-RELATED"/>
    <property type="match status" value="1"/>
</dbReference>
<evidence type="ECO:0000313" key="10">
    <source>
        <dbReference type="Proteomes" id="UP000011944"/>
    </source>
</evidence>
<dbReference type="SUPFAM" id="SSF75625">
    <property type="entry name" value="YebC-like"/>
    <property type="match status" value="1"/>
</dbReference>
<evidence type="ECO:0000256" key="3">
    <source>
        <dbReference type="ARBA" id="ARBA00023015"/>
    </source>
</evidence>
<reference evidence="9 10" key="2">
    <citation type="submission" date="2013-03" db="EMBL/GenBank/DDBJ databases">
        <title>Diversity in Clostridium botulinum.</title>
        <authorList>
            <person name="Timme R.E."/>
            <person name="Allard M."/>
            <person name="Luo Y."/>
            <person name="Strain E."/>
            <person name="Gonzalez-Escalona N."/>
            <person name="Brown E."/>
        </authorList>
    </citation>
    <scope>NUCLEOTIDE SEQUENCE [LARGE SCALE GENOMIC DNA]</scope>
    <source>
        <strain evidence="9 10">CFSAN001627</strain>
    </source>
</reference>
<evidence type="ECO:0000256" key="1">
    <source>
        <dbReference type="ARBA" id="ARBA00008724"/>
    </source>
</evidence>
<comment type="similarity">
    <text evidence="1 6">Belongs to the TACO1 family.</text>
</comment>
<dbReference type="GO" id="GO:0005829">
    <property type="term" value="C:cytosol"/>
    <property type="evidence" value="ECO:0007669"/>
    <property type="project" value="TreeGrafter"/>
</dbReference>
<dbReference type="InterPro" id="IPR002876">
    <property type="entry name" value="Transcrip_reg_TACO1-like"/>
</dbReference>
<dbReference type="AlphaFoldDB" id="M1ZPF6"/>
<dbReference type="Proteomes" id="UP000011944">
    <property type="component" value="Unassembled WGS sequence"/>
</dbReference>
<organism evidence="9 10">
    <name type="scientific">Clostridium botulinum CFSAN001627</name>
    <dbReference type="NCBI Taxonomy" id="1232189"/>
    <lineage>
        <taxon>Bacteria</taxon>
        <taxon>Bacillati</taxon>
        <taxon>Bacillota</taxon>
        <taxon>Clostridia</taxon>
        <taxon>Eubacteriales</taxon>
        <taxon>Clostridiaceae</taxon>
        <taxon>Clostridium</taxon>
    </lineage>
</organism>
<evidence type="ECO:0000256" key="6">
    <source>
        <dbReference type="HAMAP-Rule" id="MF_00693"/>
    </source>
</evidence>
<dbReference type="FunFam" id="1.10.10.200:FF:000002">
    <property type="entry name" value="Probable transcriptional regulatory protein CLM62_37755"/>
    <property type="match status" value="1"/>
</dbReference>
<dbReference type="HAMAP" id="MF_00693">
    <property type="entry name" value="Transcrip_reg_TACO1"/>
    <property type="match status" value="1"/>
</dbReference>
<dbReference type="Gene3D" id="3.30.70.980">
    <property type="match status" value="2"/>
</dbReference>
<evidence type="ECO:0000256" key="2">
    <source>
        <dbReference type="ARBA" id="ARBA00022490"/>
    </source>
</evidence>
<comment type="subcellular location">
    <subcellularLocation>
        <location evidence="6">Cytoplasm</location>
    </subcellularLocation>
</comment>
<dbReference type="InterPro" id="IPR017856">
    <property type="entry name" value="Integrase-like_N"/>
</dbReference>
<dbReference type="InterPro" id="IPR029072">
    <property type="entry name" value="YebC-like"/>
</dbReference>
<dbReference type="InterPro" id="IPR049083">
    <property type="entry name" value="TACO1_YebC_N"/>
</dbReference>
<reference evidence="9 10" key="1">
    <citation type="submission" date="2012-10" db="EMBL/GenBank/DDBJ databases">
        <authorList>
            <person name="Strain E.A."/>
            <person name="Brown E."/>
            <person name="Allard M.W."/>
            <person name="Gonzalez-Escalona N."/>
            <person name="Timme R."/>
        </authorList>
    </citation>
    <scope>NUCLEOTIDE SEQUENCE [LARGE SCALE GENOMIC DNA]</scope>
    <source>
        <strain evidence="9 10">CFSAN001627</strain>
    </source>
</reference>
<sequence length="258" mass="28422">MSGHSKWHNIQAKKGKVDAKRGKIFTKIGKEIVVAVKQGGPSADSNPRLRDVIAKAKANNMPNDTIERSIKKASGELNAVDYETITYEGYGPAGIAVLVDVLTDNKNRSAGNVRYAFTKQGGNIGSTGCVSFMFQSKGQIVIEKKDGLDEDELMMMALDAGAEDFESEDEVYAVTTSQEDFGTVREALEAEGLEFLEAEIKMVPDTYTAIDEETATKFQKMLDVLEDDDDVQNVYHNAEFLKDGKSNNVRKVRCTFLI</sequence>
<dbReference type="GO" id="GO:0006355">
    <property type="term" value="P:regulation of DNA-templated transcription"/>
    <property type="evidence" value="ECO:0007669"/>
    <property type="project" value="UniProtKB-UniRule"/>
</dbReference>
<dbReference type="PANTHER" id="PTHR12532">
    <property type="entry name" value="TRANSLATIONAL ACTIVATOR OF CYTOCHROME C OXIDASE 1"/>
    <property type="match status" value="1"/>
</dbReference>
<comment type="caution">
    <text evidence="9">The sequence shown here is derived from an EMBL/GenBank/DDBJ whole genome shotgun (WGS) entry which is preliminary data.</text>
</comment>
<keyword evidence="3 6" id="KW-0805">Transcription regulation</keyword>
<feature type="domain" description="TACO1/YebC-like second and third" evidence="7">
    <location>
        <begin position="82"/>
        <end position="238"/>
    </location>
</feature>
<accession>M1ZPF6</accession>
<evidence type="ECO:0000256" key="5">
    <source>
        <dbReference type="ARBA" id="ARBA00023163"/>
    </source>
</evidence>
<dbReference type="Gene3D" id="1.10.10.200">
    <property type="match status" value="1"/>
</dbReference>
<evidence type="ECO:0000256" key="4">
    <source>
        <dbReference type="ARBA" id="ARBA00023125"/>
    </source>
</evidence>
<protein>
    <recommendedName>
        <fullName evidence="6">Probable transcriptional regulatory protein CFSAN001627_20023</fullName>
    </recommendedName>
</protein>
<dbReference type="PATRIC" id="fig|1232189.3.peg.3138"/>
<evidence type="ECO:0000313" key="9">
    <source>
        <dbReference type="EMBL" id="EKN40376.1"/>
    </source>
</evidence>
<dbReference type="NCBIfam" id="NF001030">
    <property type="entry name" value="PRK00110.1"/>
    <property type="match status" value="1"/>
</dbReference>
<feature type="domain" description="TACO1/YebC-like N-terminal" evidence="8">
    <location>
        <begin position="5"/>
        <end position="76"/>
    </location>
</feature>
<keyword evidence="4 6" id="KW-0238">DNA-binding</keyword>
<dbReference type="InterPro" id="IPR026564">
    <property type="entry name" value="Transcrip_reg_TACO1-like_dom3"/>
</dbReference>
<dbReference type="NCBIfam" id="NF009044">
    <property type="entry name" value="PRK12378.1"/>
    <property type="match status" value="1"/>
</dbReference>
<keyword evidence="5 6" id="KW-0804">Transcription</keyword>
<proteinExistence type="inferred from homology"/>
<dbReference type="Pfam" id="PF20772">
    <property type="entry name" value="TACO1_YebC_N"/>
    <property type="match status" value="1"/>
</dbReference>
<dbReference type="Pfam" id="PF01709">
    <property type="entry name" value="Transcrip_reg"/>
    <property type="match status" value="1"/>
</dbReference>
<keyword evidence="2 6" id="KW-0963">Cytoplasm</keyword>
<dbReference type="InterPro" id="IPR048300">
    <property type="entry name" value="TACO1_YebC-like_2nd/3rd_dom"/>
</dbReference>
<dbReference type="EMBL" id="AMXI01001228">
    <property type="protein sequence ID" value="EKN40376.1"/>
    <property type="molecule type" value="Genomic_DNA"/>
</dbReference>
<dbReference type="FunFam" id="3.30.70.980:FF:000002">
    <property type="entry name" value="Probable transcriptional regulatory protein YebC"/>
    <property type="match status" value="1"/>
</dbReference>
<name>M1ZPF6_CLOBO</name>
<gene>
    <name evidence="9" type="ORF">CFSAN001627_20023</name>
</gene>
<dbReference type="GO" id="GO:0003677">
    <property type="term" value="F:DNA binding"/>
    <property type="evidence" value="ECO:0007669"/>
    <property type="project" value="UniProtKB-UniRule"/>
</dbReference>
<evidence type="ECO:0000259" key="7">
    <source>
        <dbReference type="Pfam" id="PF01709"/>
    </source>
</evidence>
<evidence type="ECO:0000259" key="8">
    <source>
        <dbReference type="Pfam" id="PF20772"/>
    </source>
</evidence>